<dbReference type="OrthoDB" id="5118063at2"/>
<dbReference type="Gene3D" id="1.10.357.10">
    <property type="entry name" value="Tetracycline Repressor, domain 2"/>
    <property type="match status" value="1"/>
</dbReference>
<evidence type="ECO:0000313" key="6">
    <source>
        <dbReference type="EMBL" id="KZM35582.1"/>
    </source>
</evidence>
<keyword evidence="9" id="KW-1185">Reference proteome</keyword>
<dbReference type="Pfam" id="PF00440">
    <property type="entry name" value="TetR_N"/>
    <property type="match status" value="1"/>
</dbReference>
<name>A0A163RQ97_9CELL</name>
<dbReference type="RefSeq" id="WP_068625633.1">
    <property type="nucleotide sequence ID" value="NZ_LRIE01000068.1"/>
</dbReference>
<evidence type="ECO:0000313" key="8">
    <source>
        <dbReference type="Proteomes" id="UP000076447"/>
    </source>
</evidence>
<reference evidence="6 8" key="1">
    <citation type="submission" date="2016-01" db="EMBL/GenBank/DDBJ databases">
        <title>Genome sequence of Oerskovia enterophila VJag, an agar and cellulose degrading bacterium.</title>
        <authorList>
            <person name="Poehlein A."/>
            <person name="Jag V."/>
            <person name="Bengelsdorf F."/>
            <person name="Duerre P."/>
            <person name="Daniel R."/>
        </authorList>
    </citation>
    <scope>NUCLEOTIDE SEQUENCE [LARGE SCALE GENOMIC DNA]</scope>
    <source>
        <strain evidence="6 8">VJag</strain>
    </source>
</reference>
<reference evidence="7 9" key="2">
    <citation type="submission" date="2016-06" db="EMBL/GenBank/DDBJ databases">
        <title>Genome sequence of Oerskovia enterophila DSM 43852.</title>
        <authorList>
            <person name="Poehlein A."/>
            <person name="Jag V."/>
            <person name="Bengelsdorf F.R."/>
            <person name="Daniel R."/>
            <person name="Duerre P."/>
        </authorList>
    </citation>
    <scope>NUCLEOTIDE SEQUENCE [LARGE SCALE GENOMIC DNA]</scope>
    <source>
        <strain evidence="7 9">DSM 43852</strain>
    </source>
</reference>
<protein>
    <recommendedName>
        <fullName evidence="5">HTH tetR-type domain-containing protein</fullName>
    </recommendedName>
</protein>
<accession>A0A163RQ97</accession>
<dbReference type="InterPro" id="IPR009057">
    <property type="entry name" value="Homeodomain-like_sf"/>
</dbReference>
<evidence type="ECO:0000313" key="9">
    <source>
        <dbReference type="Proteomes" id="UP000093412"/>
    </source>
</evidence>
<dbReference type="Proteomes" id="UP000076447">
    <property type="component" value="Unassembled WGS sequence"/>
</dbReference>
<evidence type="ECO:0000259" key="5">
    <source>
        <dbReference type="PROSITE" id="PS50977"/>
    </source>
</evidence>
<dbReference type="AlphaFoldDB" id="A0A163RQ97"/>
<dbReference type="GO" id="GO:0000976">
    <property type="term" value="F:transcription cis-regulatory region binding"/>
    <property type="evidence" value="ECO:0007669"/>
    <property type="project" value="TreeGrafter"/>
</dbReference>
<organism evidence="6 8">
    <name type="scientific">Oerskovia enterophila</name>
    <dbReference type="NCBI Taxonomy" id="43678"/>
    <lineage>
        <taxon>Bacteria</taxon>
        <taxon>Bacillati</taxon>
        <taxon>Actinomycetota</taxon>
        <taxon>Actinomycetes</taxon>
        <taxon>Micrococcales</taxon>
        <taxon>Cellulomonadaceae</taxon>
        <taxon>Oerskovia</taxon>
    </lineage>
</organism>
<keyword evidence="3" id="KW-0804">Transcription</keyword>
<evidence type="ECO:0000256" key="3">
    <source>
        <dbReference type="ARBA" id="ARBA00023163"/>
    </source>
</evidence>
<dbReference type="EMBL" id="MAQA01000020">
    <property type="protein sequence ID" value="OCI31322.1"/>
    <property type="molecule type" value="Genomic_DNA"/>
</dbReference>
<dbReference type="PROSITE" id="PS50977">
    <property type="entry name" value="HTH_TETR_2"/>
    <property type="match status" value="1"/>
</dbReference>
<keyword evidence="2 4" id="KW-0238">DNA-binding</keyword>
<evidence type="ECO:0000256" key="2">
    <source>
        <dbReference type="ARBA" id="ARBA00023125"/>
    </source>
</evidence>
<keyword evidence="1" id="KW-0805">Transcription regulation</keyword>
<feature type="DNA-binding region" description="H-T-H motif" evidence="4">
    <location>
        <begin position="30"/>
        <end position="49"/>
    </location>
</feature>
<dbReference type="SUPFAM" id="SSF46689">
    <property type="entry name" value="Homeodomain-like"/>
    <property type="match status" value="1"/>
</dbReference>
<dbReference type="PANTHER" id="PTHR30055">
    <property type="entry name" value="HTH-TYPE TRANSCRIPTIONAL REGULATOR RUTR"/>
    <property type="match status" value="1"/>
</dbReference>
<dbReference type="PATRIC" id="fig|43678.3.peg.1770"/>
<gene>
    <name evidence="7" type="ORF">OERS_20070</name>
    <name evidence="6" type="ORF">OJAG_16890</name>
</gene>
<proteinExistence type="predicted"/>
<evidence type="ECO:0000256" key="1">
    <source>
        <dbReference type="ARBA" id="ARBA00023015"/>
    </source>
</evidence>
<dbReference type="Proteomes" id="UP000093412">
    <property type="component" value="Unassembled WGS sequence"/>
</dbReference>
<evidence type="ECO:0000313" key="7">
    <source>
        <dbReference type="EMBL" id="OCI31322.1"/>
    </source>
</evidence>
<dbReference type="InterPro" id="IPR050109">
    <property type="entry name" value="HTH-type_TetR-like_transc_reg"/>
</dbReference>
<sequence length="181" mass="20095">MTRPRTVNDEDLLDRIDRALSSRRTSGTWTLQEVAPAAGISPAGLIKRFGSKADLLHALARRWIDLVPSSPTEQEPEEELRAYVSAEFEAPSAGAAIFALEELLADLRTPESNSLLREGWDKQARYLGQLLSAMRLPRLVDPPRGALLLLDALHGSLYRRGVDLRPSPPTDTLDQLMEAWT</sequence>
<dbReference type="InterPro" id="IPR001647">
    <property type="entry name" value="HTH_TetR"/>
</dbReference>
<comment type="caution">
    <text evidence="6">The sequence shown here is derived from an EMBL/GenBank/DDBJ whole genome shotgun (WGS) entry which is preliminary data.</text>
</comment>
<dbReference type="STRING" id="43678.OJAG_16890"/>
<evidence type="ECO:0000256" key="4">
    <source>
        <dbReference type="PROSITE-ProRule" id="PRU00335"/>
    </source>
</evidence>
<dbReference type="PANTHER" id="PTHR30055:SF234">
    <property type="entry name" value="HTH-TYPE TRANSCRIPTIONAL REGULATOR BETI"/>
    <property type="match status" value="1"/>
</dbReference>
<feature type="domain" description="HTH tetR-type" evidence="5">
    <location>
        <begin position="6"/>
        <end position="67"/>
    </location>
</feature>
<dbReference type="GO" id="GO:0003700">
    <property type="term" value="F:DNA-binding transcription factor activity"/>
    <property type="evidence" value="ECO:0007669"/>
    <property type="project" value="TreeGrafter"/>
</dbReference>
<dbReference type="EMBL" id="LRIE01000068">
    <property type="protein sequence ID" value="KZM35582.1"/>
    <property type="molecule type" value="Genomic_DNA"/>
</dbReference>